<feature type="non-terminal residue" evidence="17">
    <location>
        <position position="1"/>
    </location>
</feature>
<evidence type="ECO:0000256" key="3">
    <source>
        <dbReference type="ARBA" id="ARBA00007630"/>
    </source>
</evidence>
<dbReference type="InterPro" id="IPR023148">
    <property type="entry name" value="tRNA_m1G_MeTrfase_C_sf"/>
</dbReference>
<evidence type="ECO:0000256" key="2">
    <source>
        <dbReference type="ARBA" id="ARBA00004496"/>
    </source>
</evidence>
<dbReference type="Gene3D" id="3.40.1280.10">
    <property type="match status" value="1"/>
</dbReference>
<evidence type="ECO:0000313" key="18">
    <source>
        <dbReference type="Proteomes" id="UP000229459"/>
    </source>
</evidence>
<dbReference type="GO" id="GO:0005829">
    <property type="term" value="C:cytosol"/>
    <property type="evidence" value="ECO:0007669"/>
    <property type="project" value="TreeGrafter"/>
</dbReference>
<proteinExistence type="inferred from homology"/>
<evidence type="ECO:0000256" key="14">
    <source>
        <dbReference type="ARBA" id="ARBA00047783"/>
    </source>
</evidence>
<comment type="caution">
    <text evidence="17">The sequence shown here is derived from an EMBL/GenBank/DDBJ whole genome shotgun (WGS) entry which is preliminary data.</text>
</comment>
<name>A0A2H0B5G6_9BACT</name>
<keyword evidence="10" id="KW-0949">S-adenosyl-L-methionine</keyword>
<dbReference type="Pfam" id="PF01746">
    <property type="entry name" value="tRNA_m1G_MT"/>
    <property type="match status" value="1"/>
</dbReference>
<evidence type="ECO:0000313" key="17">
    <source>
        <dbReference type="EMBL" id="PIP52923.1"/>
    </source>
</evidence>
<protein>
    <recommendedName>
        <fullName evidence="6">tRNA (guanine-N(1)-)-methyltransferase</fullName>
        <ecNumber evidence="5">2.1.1.228</ecNumber>
    </recommendedName>
    <alternativeName>
        <fullName evidence="12">M1G-methyltransferase</fullName>
    </alternativeName>
    <alternativeName>
        <fullName evidence="13">tRNA [GM37] methyltransferase</fullName>
    </alternativeName>
</protein>
<dbReference type="Proteomes" id="UP000229459">
    <property type="component" value="Unassembled WGS sequence"/>
</dbReference>
<evidence type="ECO:0000256" key="11">
    <source>
        <dbReference type="ARBA" id="ARBA00022694"/>
    </source>
</evidence>
<dbReference type="Gene3D" id="1.10.1270.20">
    <property type="entry name" value="tRNA(m1g37)methyltransferase, domain 2"/>
    <property type="match status" value="1"/>
</dbReference>
<gene>
    <name evidence="17" type="ORF">COX08_03700</name>
</gene>
<dbReference type="InterPro" id="IPR029026">
    <property type="entry name" value="tRNA_m1G_MTases_N"/>
</dbReference>
<dbReference type="EMBL" id="PCSR01000089">
    <property type="protein sequence ID" value="PIP52923.1"/>
    <property type="molecule type" value="Genomic_DNA"/>
</dbReference>
<dbReference type="EC" id="2.1.1.228" evidence="5"/>
<feature type="region of interest" description="Disordered" evidence="15">
    <location>
        <begin position="110"/>
        <end position="129"/>
    </location>
</feature>
<evidence type="ECO:0000256" key="9">
    <source>
        <dbReference type="ARBA" id="ARBA00022679"/>
    </source>
</evidence>
<evidence type="ECO:0000256" key="8">
    <source>
        <dbReference type="ARBA" id="ARBA00022603"/>
    </source>
</evidence>
<feature type="domain" description="tRNA methyltransferase TRMD/TRM10-type" evidence="16">
    <location>
        <begin position="4"/>
        <end position="168"/>
    </location>
</feature>
<dbReference type="InterPro" id="IPR029028">
    <property type="entry name" value="Alpha/beta_knot_MTases"/>
</dbReference>
<comment type="similarity">
    <text evidence="3">Belongs to the RNA methyltransferase TrmD family.</text>
</comment>
<dbReference type="PANTHER" id="PTHR46417">
    <property type="entry name" value="TRNA (GUANINE-N(1)-)-METHYLTRANSFERASE"/>
    <property type="match status" value="1"/>
</dbReference>
<keyword evidence="9" id="KW-0808">Transferase</keyword>
<evidence type="ECO:0000256" key="6">
    <source>
        <dbReference type="ARBA" id="ARBA00014679"/>
    </source>
</evidence>
<comment type="function">
    <text evidence="1">Specifically methylates guanosine-37 in various tRNAs.</text>
</comment>
<keyword evidence="8" id="KW-0489">Methyltransferase</keyword>
<evidence type="ECO:0000256" key="13">
    <source>
        <dbReference type="ARBA" id="ARBA00033392"/>
    </source>
</evidence>
<organism evidence="17 18">
    <name type="scientific">Candidatus Beckwithbacteria bacterium CG23_combo_of_CG06-09_8_20_14_all_34_8</name>
    <dbReference type="NCBI Taxonomy" id="1974497"/>
    <lineage>
        <taxon>Bacteria</taxon>
        <taxon>Candidatus Beckwithiibacteriota</taxon>
    </lineage>
</organism>
<evidence type="ECO:0000256" key="10">
    <source>
        <dbReference type="ARBA" id="ARBA00022691"/>
    </source>
</evidence>
<keyword evidence="7" id="KW-0963">Cytoplasm</keyword>
<evidence type="ECO:0000259" key="16">
    <source>
        <dbReference type="Pfam" id="PF01746"/>
    </source>
</evidence>
<dbReference type="InterPro" id="IPR016009">
    <property type="entry name" value="tRNA_MeTrfase_TRMD/TRM10"/>
</dbReference>
<comment type="subcellular location">
    <subcellularLocation>
        <location evidence="2">Cytoplasm</location>
    </subcellularLocation>
</comment>
<dbReference type="AlphaFoldDB" id="A0A2H0B5G6"/>
<evidence type="ECO:0000256" key="5">
    <source>
        <dbReference type="ARBA" id="ARBA00012807"/>
    </source>
</evidence>
<evidence type="ECO:0000256" key="15">
    <source>
        <dbReference type="SAM" id="MobiDB-lite"/>
    </source>
</evidence>
<keyword evidence="11" id="KW-0819">tRNA processing</keyword>
<dbReference type="SUPFAM" id="SSF75217">
    <property type="entry name" value="alpha/beta knot"/>
    <property type="match status" value="1"/>
</dbReference>
<evidence type="ECO:0000256" key="1">
    <source>
        <dbReference type="ARBA" id="ARBA00002634"/>
    </source>
</evidence>
<comment type="subunit">
    <text evidence="4">Homodimer.</text>
</comment>
<dbReference type="GO" id="GO:0052906">
    <property type="term" value="F:tRNA (guanine(37)-N1)-methyltransferase activity"/>
    <property type="evidence" value="ECO:0007669"/>
    <property type="project" value="UniProtKB-EC"/>
</dbReference>
<sequence length="171" mass="19132">IDVVDRAITELKSKAEDKQKSKIILLDTKGPFYTQTKAQMLSKEEHLILIAPHFEGIDHRVHDYIADEVISIGPYVLTGGELPTMVVIDSIVRLLPGAIKEDSLKDESYSLTTNNSPARNASHSDVGGQLTTNIEAPQYTRPAEYKGWKVPEVLLSGNHGEIEKWRNNFTY</sequence>
<dbReference type="PANTHER" id="PTHR46417:SF1">
    <property type="entry name" value="TRNA (GUANINE-N(1)-)-METHYLTRANSFERASE"/>
    <property type="match status" value="1"/>
</dbReference>
<dbReference type="GO" id="GO:0002939">
    <property type="term" value="P:tRNA N1-guanine methylation"/>
    <property type="evidence" value="ECO:0007669"/>
    <property type="project" value="TreeGrafter"/>
</dbReference>
<evidence type="ECO:0000256" key="4">
    <source>
        <dbReference type="ARBA" id="ARBA00011738"/>
    </source>
</evidence>
<dbReference type="InterPro" id="IPR002649">
    <property type="entry name" value="tRNA_m1G_MeTrfase_TrmD"/>
</dbReference>
<evidence type="ECO:0000256" key="12">
    <source>
        <dbReference type="ARBA" id="ARBA00029736"/>
    </source>
</evidence>
<reference evidence="17 18" key="1">
    <citation type="submission" date="2017-09" db="EMBL/GenBank/DDBJ databases">
        <title>Depth-based differentiation of microbial function through sediment-hosted aquifers and enrichment of novel symbionts in the deep terrestrial subsurface.</title>
        <authorList>
            <person name="Probst A.J."/>
            <person name="Ladd B."/>
            <person name="Jarett J.K."/>
            <person name="Geller-Mcgrath D.E."/>
            <person name="Sieber C.M."/>
            <person name="Emerson J.B."/>
            <person name="Anantharaman K."/>
            <person name="Thomas B.C."/>
            <person name="Malmstrom R."/>
            <person name="Stieglmeier M."/>
            <person name="Klingl A."/>
            <person name="Woyke T."/>
            <person name="Ryan C.M."/>
            <person name="Banfield J.F."/>
        </authorList>
    </citation>
    <scope>NUCLEOTIDE SEQUENCE [LARGE SCALE GENOMIC DNA]</scope>
    <source>
        <strain evidence="17">CG23_combo_of_CG06-09_8_20_14_all_34_8</strain>
    </source>
</reference>
<comment type="catalytic activity">
    <reaction evidence="14">
        <text>guanosine(37) in tRNA + S-adenosyl-L-methionine = N(1)-methylguanosine(37) in tRNA + S-adenosyl-L-homocysteine + H(+)</text>
        <dbReference type="Rhea" id="RHEA:36899"/>
        <dbReference type="Rhea" id="RHEA-COMP:10145"/>
        <dbReference type="Rhea" id="RHEA-COMP:10147"/>
        <dbReference type="ChEBI" id="CHEBI:15378"/>
        <dbReference type="ChEBI" id="CHEBI:57856"/>
        <dbReference type="ChEBI" id="CHEBI:59789"/>
        <dbReference type="ChEBI" id="CHEBI:73542"/>
        <dbReference type="ChEBI" id="CHEBI:74269"/>
        <dbReference type="EC" id="2.1.1.228"/>
    </reaction>
</comment>
<accession>A0A2H0B5G6</accession>
<evidence type="ECO:0000256" key="7">
    <source>
        <dbReference type="ARBA" id="ARBA00022490"/>
    </source>
</evidence>